<dbReference type="PANTHER" id="PTHR24422">
    <property type="entry name" value="CHEMOTAXIS PROTEIN METHYLTRANSFERASE"/>
    <property type="match status" value="1"/>
</dbReference>
<dbReference type="SMART" id="SM00138">
    <property type="entry name" value="MeTrc"/>
    <property type="match status" value="1"/>
</dbReference>
<dbReference type="InterPro" id="IPR050903">
    <property type="entry name" value="Bact_Chemotaxis_MeTrfase"/>
</dbReference>
<dbReference type="Proteomes" id="UP001626536">
    <property type="component" value="Chromosome"/>
</dbReference>
<dbReference type="PIRSF" id="PIRSF000410">
    <property type="entry name" value="CheR"/>
    <property type="match status" value="1"/>
</dbReference>
<name>A0ABZ0HMG2_9HYPH</name>
<accession>A0ABZ0HMG2</accession>
<evidence type="ECO:0000313" key="8">
    <source>
        <dbReference type="Proteomes" id="UP001626536"/>
    </source>
</evidence>
<keyword evidence="2 5" id="KW-0489">Methyltransferase</keyword>
<evidence type="ECO:0000256" key="2">
    <source>
        <dbReference type="ARBA" id="ARBA00022603"/>
    </source>
</evidence>
<evidence type="ECO:0000256" key="4">
    <source>
        <dbReference type="ARBA" id="ARBA00022691"/>
    </source>
</evidence>
<dbReference type="InterPro" id="IPR029063">
    <property type="entry name" value="SAM-dependent_MTases_sf"/>
</dbReference>
<dbReference type="PRINTS" id="PR00996">
    <property type="entry name" value="CHERMTFRASE"/>
</dbReference>
<proteinExistence type="predicted"/>
<keyword evidence="3 5" id="KW-0808">Transferase</keyword>
<dbReference type="Gene3D" id="3.40.50.150">
    <property type="entry name" value="Vaccinia Virus protein VP39"/>
    <property type="match status" value="1"/>
</dbReference>
<evidence type="ECO:0000256" key="1">
    <source>
        <dbReference type="ARBA" id="ARBA00001541"/>
    </source>
</evidence>
<dbReference type="InterPro" id="IPR036804">
    <property type="entry name" value="CheR_N_sf"/>
</dbReference>
<keyword evidence="8" id="KW-1185">Reference proteome</keyword>
<comment type="function">
    <text evidence="5">Methylation of the membrane-bound methyl-accepting chemotaxis proteins (MCP) to form gamma-glutamyl methyl ester residues in MCP.</text>
</comment>
<evidence type="ECO:0000256" key="5">
    <source>
        <dbReference type="PIRNR" id="PIRNR000410"/>
    </source>
</evidence>
<evidence type="ECO:0000313" key="7">
    <source>
        <dbReference type="EMBL" id="WOJ88492.1"/>
    </source>
</evidence>
<protein>
    <recommendedName>
        <fullName evidence="5">Chemotaxis protein methyltransferase</fullName>
        <ecNumber evidence="5">2.1.1.80</ecNumber>
    </recommendedName>
</protein>
<dbReference type="EC" id="2.1.1.80" evidence="5"/>
<dbReference type="InterPro" id="IPR026024">
    <property type="entry name" value="Chemotaxis_MeTrfase_CheR"/>
</dbReference>
<dbReference type="PROSITE" id="PS50123">
    <property type="entry name" value="CHER"/>
    <property type="match status" value="1"/>
</dbReference>
<dbReference type="Pfam" id="PF03705">
    <property type="entry name" value="CheR_N"/>
    <property type="match status" value="1"/>
</dbReference>
<dbReference type="Gene3D" id="1.10.155.10">
    <property type="entry name" value="Chemotaxis receptor methyltransferase CheR, N-terminal domain"/>
    <property type="match status" value="1"/>
</dbReference>
<dbReference type="EMBL" id="CP136862">
    <property type="protein sequence ID" value="WOJ88492.1"/>
    <property type="molecule type" value="Genomic_DNA"/>
</dbReference>
<dbReference type="SUPFAM" id="SSF47757">
    <property type="entry name" value="Chemotaxis receptor methyltransferase CheR, N-terminal domain"/>
    <property type="match status" value="1"/>
</dbReference>
<reference evidence="7 8" key="1">
    <citation type="submission" date="2023-10" db="EMBL/GenBank/DDBJ databases">
        <title>Novel methanotroph of the genus Methylocapsa from a subarctic wetland.</title>
        <authorList>
            <person name="Belova S.E."/>
            <person name="Oshkin I.Y."/>
            <person name="Miroshnikov K."/>
            <person name="Dedysh S.N."/>
        </authorList>
    </citation>
    <scope>NUCLEOTIDE SEQUENCE [LARGE SCALE GENOMIC DNA]</scope>
    <source>
        <strain evidence="7 8">RX1</strain>
    </source>
</reference>
<dbReference type="SUPFAM" id="SSF53335">
    <property type="entry name" value="S-adenosyl-L-methionine-dependent methyltransferases"/>
    <property type="match status" value="1"/>
</dbReference>
<dbReference type="PANTHER" id="PTHR24422:SF19">
    <property type="entry name" value="CHEMOTAXIS PROTEIN METHYLTRANSFERASE"/>
    <property type="match status" value="1"/>
</dbReference>
<evidence type="ECO:0000256" key="3">
    <source>
        <dbReference type="ARBA" id="ARBA00022679"/>
    </source>
</evidence>
<dbReference type="InterPro" id="IPR022642">
    <property type="entry name" value="CheR_C"/>
</dbReference>
<organism evidence="7 8">
    <name type="scientific">Methylocapsa polymorpha</name>
    <dbReference type="NCBI Taxonomy" id="3080828"/>
    <lineage>
        <taxon>Bacteria</taxon>
        <taxon>Pseudomonadati</taxon>
        <taxon>Pseudomonadota</taxon>
        <taxon>Alphaproteobacteria</taxon>
        <taxon>Hyphomicrobiales</taxon>
        <taxon>Beijerinckiaceae</taxon>
        <taxon>Methylocapsa</taxon>
    </lineage>
</organism>
<evidence type="ECO:0000259" key="6">
    <source>
        <dbReference type="PROSITE" id="PS50123"/>
    </source>
</evidence>
<comment type="catalytic activity">
    <reaction evidence="1 5">
        <text>L-glutamyl-[protein] + S-adenosyl-L-methionine = [protein]-L-glutamate 5-O-methyl ester + S-adenosyl-L-homocysteine</text>
        <dbReference type="Rhea" id="RHEA:24452"/>
        <dbReference type="Rhea" id="RHEA-COMP:10208"/>
        <dbReference type="Rhea" id="RHEA-COMP:10311"/>
        <dbReference type="ChEBI" id="CHEBI:29973"/>
        <dbReference type="ChEBI" id="CHEBI:57856"/>
        <dbReference type="ChEBI" id="CHEBI:59789"/>
        <dbReference type="ChEBI" id="CHEBI:82795"/>
        <dbReference type="EC" id="2.1.1.80"/>
    </reaction>
</comment>
<dbReference type="RefSeq" id="WP_407337928.1">
    <property type="nucleotide sequence ID" value="NZ_CP136862.1"/>
</dbReference>
<sequence>MTSAPFADAAMDRKPGLVPGEFLLSRADFRQIASMLYADAGIHLPESKAALVYSRLAKRLRALGLASFRDYCALIAGSQGLDERQKMLAALTTNVTRFFREPHHFEHLAKQVLPPLLDAARHGERVRLWSAACSSGQEPYSIALTVLSLMPDAGRFDVKVLATDIDPNMLDEGQRGTYAESVLEAVPATMRARWFAPTGGGARGDASRAYCVGEALRELVAFRELNLIGPWPMKGLFQAIFCRNVAIYFDEETQAKLWSRFAPMLLPGGRLYIGHSERVTGPAAALFENEGVTAYRLRRELRA</sequence>
<dbReference type="InterPro" id="IPR022641">
    <property type="entry name" value="CheR_N"/>
</dbReference>
<dbReference type="Pfam" id="PF01739">
    <property type="entry name" value="CheR"/>
    <property type="match status" value="1"/>
</dbReference>
<dbReference type="InterPro" id="IPR000780">
    <property type="entry name" value="CheR_MeTrfase"/>
</dbReference>
<feature type="domain" description="CheR-type methyltransferase" evidence="6">
    <location>
        <begin position="17"/>
        <end position="300"/>
    </location>
</feature>
<keyword evidence="4 5" id="KW-0949">S-adenosyl-L-methionine</keyword>
<gene>
    <name evidence="7" type="ORF">RZS28_11725</name>
</gene>